<feature type="transmembrane region" description="Helical" evidence="6">
    <location>
        <begin position="330"/>
        <end position="349"/>
    </location>
</feature>
<evidence type="ECO:0000256" key="3">
    <source>
        <dbReference type="ARBA" id="ARBA00022692"/>
    </source>
</evidence>
<evidence type="ECO:0000256" key="2">
    <source>
        <dbReference type="ARBA" id="ARBA00022448"/>
    </source>
</evidence>
<evidence type="ECO:0000256" key="1">
    <source>
        <dbReference type="ARBA" id="ARBA00004651"/>
    </source>
</evidence>
<feature type="transmembrane region" description="Helical" evidence="6">
    <location>
        <begin position="427"/>
        <end position="447"/>
    </location>
</feature>
<feature type="transmembrane region" description="Helical" evidence="6">
    <location>
        <begin position="201"/>
        <end position="223"/>
    </location>
</feature>
<comment type="caution">
    <text evidence="8">The sequence shown here is derived from an EMBL/GenBank/DDBJ whole genome shotgun (WGS) entry which is preliminary data.</text>
</comment>
<dbReference type="InterPro" id="IPR020846">
    <property type="entry name" value="MFS_dom"/>
</dbReference>
<keyword evidence="5 6" id="KW-0472">Membrane</keyword>
<dbReference type="PANTHER" id="PTHR42718">
    <property type="entry name" value="MAJOR FACILITATOR SUPERFAMILY MULTIDRUG TRANSPORTER MFSC"/>
    <property type="match status" value="1"/>
</dbReference>
<proteinExistence type="predicted"/>
<feature type="transmembrane region" description="Helical" evidence="6">
    <location>
        <begin position="136"/>
        <end position="154"/>
    </location>
</feature>
<evidence type="ECO:0000313" key="9">
    <source>
        <dbReference type="Proteomes" id="UP001595807"/>
    </source>
</evidence>
<feature type="transmembrane region" description="Helical" evidence="6">
    <location>
        <begin position="110"/>
        <end position="127"/>
    </location>
</feature>
<keyword evidence="4 6" id="KW-1133">Transmembrane helix</keyword>
<dbReference type="Pfam" id="PF07690">
    <property type="entry name" value="MFS_1"/>
    <property type="match status" value="1"/>
</dbReference>
<evidence type="ECO:0000256" key="4">
    <source>
        <dbReference type="ARBA" id="ARBA00022989"/>
    </source>
</evidence>
<gene>
    <name evidence="8" type="ORF">ACFORF_00740</name>
</gene>
<comment type="subcellular location">
    <subcellularLocation>
        <location evidence="1">Cell membrane</location>
        <topology evidence="1">Multi-pass membrane protein</topology>
    </subcellularLocation>
</comment>
<dbReference type="EMBL" id="JBHRZV010000003">
    <property type="protein sequence ID" value="MFC3927161.1"/>
    <property type="molecule type" value="Genomic_DNA"/>
</dbReference>
<sequence>MTTQHVTVSKETNGAVIATALLAFCGILSETAMNVTFSHLTEVFHLSLGSLQWITTAYLLAVAITMTTSAALKQNMKERTIFTLAFAFFVAGSIVAILTNQFWLMIVGRLMQGVGTGMAMPLMFNIIAERVPLERIGFYMGIGGLIIGLAPAFGPTYGGLMIANFPWQWIFIAVIPIAVLAYVIGFLFLENSRAEKQKRPFNFLSFIMLVFALSALLLATSSLEAGQMNWLYVVIFAVALAIFIILALKDANPFLDIRLLGNPLVLFGLLPFAIFQFVNLSVNFVIPNFLTMGLSVSSSMAGFSLLPGTLLGSVTVPFLGKLYDEKGPRLSLYAGNVIFFLSMVVMSLLTKSLVLWSIIVIYIVFTMGRNMAFNNTMAAVQSQLPREKSADITAIFQMIQQFAGAFGTAISAVLVESGGDVMTGSQHVFFLMTVLVVLNFIFYKLMFKQFSTK</sequence>
<name>A0ABV8CSU9_9STRE</name>
<feature type="transmembrane region" description="Helical" evidence="6">
    <location>
        <begin position="394"/>
        <end position="415"/>
    </location>
</feature>
<feature type="transmembrane region" description="Helical" evidence="6">
    <location>
        <begin position="166"/>
        <end position="189"/>
    </location>
</feature>
<evidence type="ECO:0000313" key="8">
    <source>
        <dbReference type="EMBL" id="MFC3927161.1"/>
    </source>
</evidence>
<accession>A0ABV8CSU9</accession>
<feature type="domain" description="Major facilitator superfamily (MFS) profile" evidence="7">
    <location>
        <begin position="15"/>
        <end position="451"/>
    </location>
</feature>
<dbReference type="Gene3D" id="1.20.1250.20">
    <property type="entry name" value="MFS general substrate transporter like domains"/>
    <property type="match status" value="2"/>
</dbReference>
<organism evidence="8 9">
    <name type="scientific">Streptococcus caprae</name>
    <dbReference type="NCBI Taxonomy" id="1640501"/>
    <lineage>
        <taxon>Bacteria</taxon>
        <taxon>Bacillati</taxon>
        <taxon>Bacillota</taxon>
        <taxon>Bacilli</taxon>
        <taxon>Lactobacillales</taxon>
        <taxon>Streptococcaceae</taxon>
        <taxon>Streptococcus</taxon>
    </lineage>
</organism>
<feature type="transmembrane region" description="Helical" evidence="6">
    <location>
        <begin position="355"/>
        <end position="373"/>
    </location>
</feature>
<evidence type="ECO:0000256" key="5">
    <source>
        <dbReference type="ARBA" id="ARBA00023136"/>
    </source>
</evidence>
<feature type="transmembrane region" description="Helical" evidence="6">
    <location>
        <begin position="12"/>
        <end position="33"/>
    </location>
</feature>
<protein>
    <submittedName>
        <fullName evidence="8">MFS transporter</fullName>
    </submittedName>
</protein>
<dbReference type="Proteomes" id="UP001595807">
    <property type="component" value="Unassembled WGS sequence"/>
</dbReference>
<dbReference type="PANTHER" id="PTHR42718:SF9">
    <property type="entry name" value="MAJOR FACILITATOR SUPERFAMILY MULTIDRUG TRANSPORTER MFSC"/>
    <property type="match status" value="1"/>
</dbReference>
<evidence type="ECO:0000256" key="6">
    <source>
        <dbReference type="SAM" id="Phobius"/>
    </source>
</evidence>
<keyword evidence="9" id="KW-1185">Reference proteome</keyword>
<dbReference type="PRINTS" id="PR01036">
    <property type="entry name" value="TCRTETB"/>
</dbReference>
<keyword evidence="2" id="KW-0813">Transport</keyword>
<feature type="transmembrane region" description="Helical" evidence="6">
    <location>
        <begin position="229"/>
        <end position="248"/>
    </location>
</feature>
<reference evidence="9" key="1">
    <citation type="journal article" date="2019" name="Int. J. Syst. Evol. Microbiol.">
        <title>The Global Catalogue of Microorganisms (GCM) 10K type strain sequencing project: providing services to taxonomists for standard genome sequencing and annotation.</title>
        <authorList>
            <consortium name="The Broad Institute Genomics Platform"/>
            <consortium name="The Broad Institute Genome Sequencing Center for Infectious Disease"/>
            <person name="Wu L."/>
            <person name="Ma J."/>
        </authorList>
    </citation>
    <scope>NUCLEOTIDE SEQUENCE [LARGE SCALE GENOMIC DNA]</scope>
    <source>
        <strain evidence="9">CCUG 67170</strain>
    </source>
</reference>
<dbReference type="RefSeq" id="WP_380424362.1">
    <property type="nucleotide sequence ID" value="NZ_JBHRZV010000003.1"/>
</dbReference>
<dbReference type="InterPro" id="IPR036259">
    <property type="entry name" value="MFS_trans_sf"/>
</dbReference>
<evidence type="ECO:0000259" key="7">
    <source>
        <dbReference type="PROSITE" id="PS50850"/>
    </source>
</evidence>
<feature type="transmembrane region" description="Helical" evidence="6">
    <location>
        <begin position="298"/>
        <end position="318"/>
    </location>
</feature>
<feature type="transmembrane region" description="Helical" evidence="6">
    <location>
        <begin position="84"/>
        <end position="104"/>
    </location>
</feature>
<feature type="transmembrane region" description="Helical" evidence="6">
    <location>
        <begin position="53"/>
        <end position="72"/>
    </location>
</feature>
<keyword evidence="3 6" id="KW-0812">Transmembrane</keyword>
<feature type="transmembrane region" description="Helical" evidence="6">
    <location>
        <begin position="260"/>
        <end position="278"/>
    </location>
</feature>
<dbReference type="PROSITE" id="PS50850">
    <property type="entry name" value="MFS"/>
    <property type="match status" value="1"/>
</dbReference>
<dbReference type="InterPro" id="IPR011701">
    <property type="entry name" value="MFS"/>
</dbReference>
<dbReference type="SUPFAM" id="SSF103473">
    <property type="entry name" value="MFS general substrate transporter"/>
    <property type="match status" value="1"/>
</dbReference>